<dbReference type="InterPro" id="IPR006439">
    <property type="entry name" value="HAD-SF_hydro_IA"/>
</dbReference>
<proteinExistence type="predicted"/>
<dbReference type="OrthoDB" id="1065058at2759"/>
<dbReference type="InterPro" id="IPR023214">
    <property type="entry name" value="HAD_sf"/>
</dbReference>
<evidence type="ECO:0000313" key="2">
    <source>
        <dbReference type="Proteomes" id="UP000269721"/>
    </source>
</evidence>
<dbReference type="Proteomes" id="UP000269721">
    <property type="component" value="Unassembled WGS sequence"/>
</dbReference>
<dbReference type="SFLD" id="SFLDS00003">
    <property type="entry name" value="Haloacid_Dehalogenase"/>
    <property type="match status" value="1"/>
</dbReference>
<dbReference type="InterPro" id="IPR036412">
    <property type="entry name" value="HAD-like_sf"/>
</dbReference>
<dbReference type="GO" id="GO:0008252">
    <property type="term" value="F:nucleotidase activity"/>
    <property type="evidence" value="ECO:0007669"/>
    <property type="project" value="TreeGrafter"/>
</dbReference>
<dbReference type="NCBIfam" id="TIGR01993">
    <property type="entry name" value="Pyr-5-nucltdase"/>
    <property type="match status" value="1"/>
</dbReference>
<gene>
    <name evidence="1" type="ORF">BDK51DRAFT_7853</name>
</gene>
<accession>A0A4P9W7F4</accession>
<dbReference type="SUPFAM" id="SSF56784">
    <property type="entry name" value="HAD-like"/>
    <property type="match status" value="1"/>
</dbReference>
<dbReference type="EMBL" id="KZ997000">
    <property type="protein sequence ID" value="RKO88012.1"/>
    <property type="molecule type" value="Genomic_DNA"/>
</dbReference>
<dbReference type="PANTHER" id="PTHR47438:SF1">
    <property type="entry name" value="PHOSPHATE METABOLISM PROTEIN 8-RELATED"/>
    <property type="match status" value="1"/>
</dbReference>
<keyword evidence="2" id="KW-1185">Reference proteome</keyword>
<dbReference type="GO" id="GO:0009166">
    <property type="term" value="P:nucleotide catabolic process"/>
    <property type="evidence" value="ECO:0007669"/>
    <property type="project" value="TreeGrafter"/>
</dbReference>
<protein>
    <submittedName>
        <fullName evidence="1">HAD-like domain-containing protein</fullName>
    </submittedName>
</protein>
<organism evidence="1 2">
    <name type="scientific">Blyttiomyces helicus</name>
    <dbReference type="NCBI Taxonomy" id="388810"/>
    <lineage>
        <taxon>Eukaryota</taxon>
        <taxon>Fungi</taxon>
        <taxon>Fungi incertae sedis</taxon>
        <taxon>Chytridiomycota</taxon>
        <taxon>Chytridiomycota incertae sedis</taxon>
        <taxon>Chytridiomycetes</taxon>
        <taxon>Chytridiomycetes incertae sedis</taxon>
        <taxon>Blyttiomyces</taxon>
    </lineage>
</organism>
<dbReference type="Gene3D" id="1.10.150.450">
    <property type="match status" value="1"/>
</dbReference>
<name>A0A4P9W7F4_9FUNG</name>
<dbReference type="InterPro" id="IPR010237">
    <property type="entry name" value="Pyr-5-nucltdase"/>
</dbReference>
<dbReference type="PANTHER" id="PTHR47438">
    <property type="entry name" value="PHOSPHATE METABOLISM PROTEIN 8-RELATED"/>
    <property type="match status" value="1"/>
</dbReference>
<dbReference type="SFLD" id="SFLDG01132">
    <property type="entry name" value="C1.5.3:_5'-Nucleotidase_Like"/>
    <property type="match status" value="1"/>
</dbReference>
<evidence type="ECO:0000313" key="1">
    <source>
        <dbReference type="EMBL" id="RKO88012.1"/>
    </source>
</evidence>
<feature type="non-terminal residue" evidence="1">
    <location>
        <position position="176"/>
    </location>
</feature>
<feature type="non-terminal residue" evidence="1">
    <location>
        <position position="1"/>
    </location>
</feature>
<dbReference type="InterPro" id="IPR052791">
    <property type="entry name" value="SSM1_domain"/>
</dbReference>
<dbReference type="AlphaFoldDB" id="A0A4P9W7F4"/>
<sequence>DIDNCLYPPSSGIMADMGARIHAYFKSMGLDDDEAETLHKHYYAEYGLAIRGLVMHHDVDPLDFDLKVDRAIPLESLLTPDPDLHELIRSMKPSVKIWALTNAGVHHAERVLRILGVRDLFQGITSCDYSTPDFPCKPESRFYEQALTEAGASPTTRCYFADDSPANIDGAQKMGW</sequence>
<dbReference type="NCBIfam" id="TIGR01509">
    <property type="entry name" value="HAD-SF-IA-v3"/>
    <property type="match status" value="1"/>
</dbReference>
<dbReference type="Gene3D" id="3.40.50.1000">
    <property type="entry name" value="HAD superfamily/HAD-like"/>
    <property type="match status" value="1"/>
</dbReference>
<dbReference type="SFLD" id="SFLDG01129">
    <property type="entry name" value="C1.5:_HAD__Beta-PGM__Phosphata"/>
    <property type="match status" value="1"/>
</dbReference>
<reference evidence="2" key="1">
    <citation type="journal article" date="2018" name="Nat. Microbiol.">
        <title>Leveraging single-cell genomics to expand the fungal tree of life.</title>
        <authorList>
            <person name="Ahrendt S.R."/>
            <person name="Quandt C.A."/>
            <person name="Ciobanu D."/>
            <person name="Clum A."/>
            <person name="Salamov A."/>
            <person name="Andreopoulos B."/>
            <person name="Cheng J.F."/>
            <person name="Woyke T."/>
            <person name="Pelin A."/>
            <person name="Henrissat B."/>
            <person name="Reynolds N.K."/>
            <person name="Benny G.L."/>
            <person name="Smith M.E."/>
            <person name="James T.Y."/>
            <person name="Grigoriev I.V."/>
        </authorList>
    </citation>
    <scope>NUCLEOTIDE SEQUENCE [LARGE SCALE GENOMIC DNA]</scope>
</reference>
<dbReference type="GO" id="GO:0006206">
    <property type="term" value="P:pyrimidine nucleobase metabolic process"/>
    <property type="evidence" value="ECO:0007669"/>
    <property type="project" value="TreeGrafter"/>
</dbReference>
<dbReference type="Pfam" id="PF00702">
    <property type="entry name" value="Hydrolase"/>
    <property type="match status" value="1"/>
</dbReference>